<sequence>MDSFRNRITALRCQNNERRFFIPRNDLYAELTLDVVHDILKVENIEKESLDELTRSIVQGKRAVLGILVCIRSVNSILEFVKVDGFQNQPMHLDHRLPFSAEHLKKILPISVAEEFHEKQWEFVAPMFSRNTLPRCLEEDVVLPIVQETLIGHGGFGTVYRTLLHPGNHEFSHESGWMVRDRSIGSVNLADSVFLKCVRKEFIPHANHESDYEAELRNLSILNHLKHPNIIEVLSAFTYRAKHNLIFPALSGDLAGLMEGERPPEFALDETFIIALSKLASAIEDVHNLTANTIDLQQIGCHHDLRPRNILVDGDRFVLADFGLSRFKSPSQDSTTKHKKGQGDYVAPECEDIDDNFDKHTIGRASDIWSFGCIIIEIVTYMTRGHEGVEDFWKVRSHKVGQIRYHLFHHGPDTLSTAVHDWLAGLASGSTKTIRLLLQLAKAMLSLQPSQRPVASVVAARLRLVAIYAKTESIDEKYDELYDTFHDTDTAVEVYIQRARYSSWKEACGVNQTEDLGLLAEGFKLDLDVALGYLAQIKQELISVLSMEDESRYHLFLPLRHLNNRLTSLLPVTLNQSMQIHLERKVVAETEDPAILKGAQTRFEQNSDTTHIAEMASIKRMTHLLDIHKDQKRPDLFLDLQRVTEGISLGDCTIGEIKGINSAKGRTVLIEWMCYETELVDEEEGKNRINRLDGIADFLNSTAKPPALRALHCSNYFHEPKKRRFGLVFDFPSLSPTNGSQRAMEAITLRQLIESTGGRRRYPFLGDVFKLAHTLAKAVAELHKVGWLHKSISSFHVVFFSEAGAQSSRSLPLPYIIGVNHSRPEDEMEWTAGPPDREETAYLDFQHPEYLKFPQRYRAEFDYYSLGLVLLEIALWNPLSTITKDWMGAPDKVRDRLLADVVPGLCRTVGARYFQVVDACLRGNLASSEKKSWSRGEASDKSSRHRTFEDLVVRQLARCSA</sequence>
<dbReference type="InterPro" id="IPR000719">
    <property type="entry name" value="Prot_kinase_dom"/>
</dbReference>
<dbReference type="InterPro" id="IPR056002">
    <property type="entry name" value="DUF7580"/>
</dbReference>
<dbReference type="Pfam" id="PF24476">
    <property type="entry name" value="DUF7580"/>
    <property type="match status" value="1"/>
</dbReference>
<dbReference type="PANTHER" id="PTHR37542">
    <property type="entry name" value="HELO DOMAIN-CONTAINING PROTEIN-RELATED"/>
    <property type="match status" value="1"/>
</dbReference>
<dbReference type="CDD" id="cd00180">
    <property type="entry name" value="PKc"/>
    <property type="match status" value="1"/>
</dbReference>
<feature type="domain" description="Protein kinase" evidence="1">
    <location>
        <begin position="145"/>
        <end position="464"/>
    </location>
</feature>
<organism evidence="2 3">
    <name type="scientific">Lepraria finkii</name>
    <dbReference type="NCBI Taxonomy" id="1340010"/>
    <lineage>
        <taxon>Eukaryota</taxon>
        <taxon>Fungi</taxon>
        <taxon>Dikarya</taxon>
        <taxon>Ascomycota</taxon>
        <taxon>Pezizomycotina</taxon>
        <taxon>Lecanoromycetes</taxon>
        <taxon>OSLEUM clade</taxon>
        <taxon>Lecanoromycetidae</taxon>
        <taxon>Lecanorales</taxon>
        <taxon>Lecanorineae</taxon>
        <taxon>Stereocaulaceae</taxon>
        <taxon>Lepraria</taxon>
    </lineage>
</organism>
<evidence type="ECO:0000313" key="2">
    <source>
        <dbReference type="EMBL" id="KAL2048969.1"/>
    </source>
</evidence>
<proteinExistence type="predicted"/>
<dbReference type="Gene3D" id="1.10.510.10">
    <property type="entry name" value="Transferase(Phosphotransferase) domain 1"/>
    <property type="match status" value="2"/>
</dbReference>
<dbReference type="PROSITE" id="PS50011">
    <property type="entry name" value="PROTEIN_KINASE_DOM"/>
    <property type="match status" value="2"/>
</dbReference>
<feature type="domain" description="Protein kinase" evidence="1">
    <location>
        <begin position="643"/>
        <end position="948"/>
    </location>
</feature>
<dbReference type="SUPFAM" id="SSF56112">
    <property type="entry name" value="Protein kinase-like (PK-like)"/>
    <property type="match status" value="2"/>
</dbReference>
<dbReference type="Pfam" id="PF00069">
    <property type="entry name" value="Pkinase"/>
    <property type="match status" value="1"/>
</dbReference>
<comment type="caution">
    <text evidence="2">The sequence shown here is derived from an EMBL/GenBank/DDBJ whole genome shotgun (WGS) entry which is preliminary data.</text>
</comment>
<dbReference type="Gene3D" id="3.30.200.20">
    <property type="entry name" value="Phosphorylase Kinase, domain 1"/>
    <property type="match status" value="1"/>
</dbReference>
<reference evidence="2 3" key="1">
    <citation type="submission" date="2024-09" db="EMBL/GenBank/DDBJ databases">
        <title>Rethinking Asexuality: The Enigmatic Case of Functional Sexual Genes in Lepraria (Stereocaulaceae).</title>
        <authorList>
            <person name="Doellman M."/>
            <person name="Sun Y."/>
            <person name="Barcenas-Pena A."/>
            <person name="Lumbsch H.T."/>
            <person name="Grewe F."/>
        </authorList>
    </citation>
    <scope>NUCLEOTIDE SEQUENCE [LARGE SCALE GENOMIC DNA]</scope>
    <source>
        <strain evidence="2 3">Grewe 0041</strain>
    </source>
</reference>
<protein>
    <recommendedName>
        <fullName evidence="1">Protein kinase domain-containing protein</fullName>
    </recommendedName>
</protein>
<gene>
    <name evidence="2" type="ORF">ABVK25_010822</name>
</gene>
<accession>A0ABR4ATT9</accession>
<keyword evidence="3" id="KW-1185">Reference proteome</keyword>
<evidence type="ECO:0000313" key="3">
    <source>
        <dbReference type="Proteomes" id="UP001590951"/>
    </source>
</evidence>
<dbReference type="Proteomes" id="UP001590951">
    <property type="component" value="Unassembled WGS sequence"/>
</dbReference>
<dbReference type="EMBL" id="JBHFEH010000075">
    <property type="protein sequence ID" value="KAL2048969.1"/>
    <property type="molecule type" value="Genomic_DNA"/>
</dbReference>
<evidence type="ECO:0000259" key="1">
    <source>
        <dbReference type="PROSITE" id="PS50011"/>
    </source>
</evidence>
<name>A0ABR4ATT9_9LECA</name>
<dbReference type="PANTHER" id="PTHR37542:SF3">
    <property type="entry name" value="PRION-INHIBITION AND PROPAGATION HELO DOMAIN-CONTAINING PROTEIN"/>
    <property type="match status" value="1"/>
</dbReference>
<dbReference type="InterPro" id="IPR011009">
    <property type="entry name" value="Kinase-like_dom_sf"/>
</dbReference>